<evidence type="ECO:0000313" key="1">
    <source>
        <dbReference type="EMBL" id="APC41538.1"/>
    </source>
</evidence>
<name>A0A1J0GJF8_9CLOT</name>
<dbReference type="EMBL" id="CP015756">
    <property type="protein sequence ID" value="APC41538.1"/>
    <property type="molecule type" value="Genomic_DNA"/>
</dbReference>
<reference evidence="2" key="1">
    <citation type="journal article" date="2016" name="Front. Microbiol.">
        <title>Complete Genome Sequence of Clostridium estertheticum DSM 8809, a Microbe Identified in Spoiled Vacuum Packed Beef.</title>
        <authorList>
            <person name="Yu Z."/>
            <person name="Gunn L."/>
            <person name="Brennan E."/>
            <person name="Reid R."/>
            <person name="Wall P.G."/>
            <person name="Gaora O.P."/>
            <person name="Hurley D."/>
            <person name="Bolton D."/>
            <person name="Fanning S."/>
        </authorList>
    </citation>
    <scope>NUCLEOTIDE SEQUENCE [LARGE SCALE GENOMIC DNA]</scope>
    <source>
        <strain evidence="2">DSM 8809</strain>
    </source>
</reference>
<protein>
    <submittedName>
        <fullName evidence="1">Xaa-His dipeptidase</fullName>
    </submittedName>
</protein>
<sequence length="160" mass="18326">MGRNNMDEELESQLKLIVSMVKDGCSDKEIVGKLGISPSTWKRKKAQNKIIKDALDEILDNRNYEVEESLFKCCNGYFYYEEVVTKVKEEVVGENDIVLTKEDVKISKVKKYKAADIVAIKYWLNNKKKVVWKDDPHKVANDKKITGLKAIEVNAKVGEI</sequence>
<proteinExistence type="predicted"/>
<dbReference type="OrthoDB" id="5868871at2"/>
<organism evidence="1 2">
    <name type="scientific">Clostridium estertheticum subsp. estertheticum</name>
    <dbReference type="NCBI Taxonomy" id="1552"/>
    <lineage>
        <taxon>Bacteria</taxon>
        <taxon>Bacillati</taxon>
        <taxon>Bacillota</taxon>
        <taxon>Clostridia</taxon>
        <taxon>Eubacteriales</taxon>
        <taxon>Clostridiaceae</taxon>
        <taxon>Clostridium</taxon>
    </lineage>
</organism>
<dbReference type="Proteomes" id="UP000182569">
    <property type="component" value="Chromosome"/>
</dbReference>
<dbReference type="KEGG" id="ceu:A7L45_16365"/>
<keyword evidence="2" id="KW-1185">Reference proteome</keyword>
<evidence type="ECO:0000313" key="2">
    <source>
        <dbReference type="Proteomes" id="UP000182569"/>
    </source>
</evidence>
<dbReference type="AlphaFoldDB" id="A0A1J0GJF8"/>
<gene>
    <name evidence="1" type="ORF">A7L45_16365</name>
</gene>
<accession>A0A1J0GJF8</accession>
<dbReference type="RefSeq" id="WP_071613830.1">
    <property type="nucleotide sequence ID" value="NZ_CP015756.1"/>
</dbReference>
<dbReference type="STRING" id="1552.A7L45_16365"/>